<dbReference type="Gene3D" id="3.30.70.100">
    <property type="match status" value="1"/>
</dbReference>
<protein>
    <recommendedName>
        <fullName evidence="3">Stress-response A/B barrel domain-containing protein</fullName>
    </recommendedName>
</protein>
<dbReference type="PANTHER" id="PTHR33178">
    <property type="match status" value="1"/>
</dbReference>
<accession>A0A8H5E4B9</accession>
<keyword evidence="5" id="KW-1185">Reference proteome</keyword>
<feature type="region of interest" description="Disordered" evidence="2">
    <location>
        <begin position="1"/>
        <end position="31"/>
    </location>
</feature>
<feature type="compositionally biased region" description="Polar residues" evidence="2">
    <location>
        <begin position="15"/>
        <end position="29"/>
    </location>
</feature>
<evidence type="ECO:0000259" key="3">
    <source>
        <dbReference type="PROSITE" id="PS51502"/>
    </source>
</evidence>
<evidence type="ECO:0000313" key="4">
    <source>
        <dbReference type="EMBL" id="KAF5246708.1"/>
    </source>
</evidence>
<name>A0A8H5E4B9_9HYPO</name>
<dbReference type="InterPro" id="IPR013097">
    <property type="entry name" value="Dabb"/>
</dbReference>
<dbReference type="Pfam" id="PF07876">
    <property type="entry name" value="Dabb"/>
    <property type="match status" value="1"/>
</dbReference>
<dbReference type="PANTHER" id="PTHR33178:SF10">
    <property type="entry name" value="STRESS-RESPONSE A_B BARREL DOMAIN-CONTAINING PROTEIN"/>
    <property type="match status" value="1"/>
</dbReference>
<organism evidence="4 5">
    <name type="scientific">Fusarium anthophilum</name>
    <dbReference type="NCBI Taxonomy" id="48485"/>
    <lineage>
        <taxon>Eukaryota</taxon>
        <taxon>Fungi</taxon>
        <taxon>Dikarya</taxon>
        <taxon>Ascomycota</taxon>
        <taxon>Pezizomycotina</taxon>
        <taxon>Sordariomycetes</taxon>
        <taxon>Hypocreomycetidae</taxon>
        <taxon>Hypocreales</taxon>
        <taxon>Nectriaceae</taxon>
        <taxon>Fusarium</taxon>
        <taxon>Fusarium fujikuroi species complex</taxon>
    </lineage>
</organism>
<dbReference type="AlphaFoldDB" id="A0A8H5E4B9"/>
<dbReference type="InterPro" id="IPR044662">
    <property type="entry name" value="HS1/DABB1-like"/>
</dbReference>
<evidence type="ECO:0000256" key="1">
    <source>
        <dbReference type="ARBA" id="ARBA00011738"/>
    </source>
</evidence>
<proteinExistence type="predicted"/>
<comment type="subunit">
    <text evidence="1">Homodimer.</text>
</comment>
<comment type="caution">
    <text evidence="4">The sequence shown here is derived from an EMBL/GenBank/DDBJ whole genome shotgun (WGS) entry which is preliminary data.</text>
</comment>
<dbReference type="InterPro" id="IPR011008">
    <property type="entry name" value="Dimeric_a/b-barrel"/>
</dbReference>
<dbReference type="SUPFAM" id="SSF54909">
    <property type="entry name" value="Dimeric alpha+beta barrel"/>
    <property type="match status" value="1"/>
</dbReference>
<dbReference type="EMBL" id="JABEVY010000148">
    <property type="protein sequence ID" value="KAF5246708.1"/>
    <property type="molecule type" value="Genomic_DNA"/>
</dbReference>
<sequence>MAAPPPLRYSWGPPTRQSGTITKPSSTRQGVEHASPIAYSHIASGPGDYTRSMANLVFIVPRYKIFNDKEEAIKIPASHVLKHPYFEEHFTRGSGSRTRNLETGRCSCIIDIVAVFLRDDRFYNLHTGQCRCICKSTNFLARAVAIYDFAIEFELHALAELVADEIPKFAERMKPTDALCLRLMYGAPVTQEAAGASSDSQLSNHESLRQDLARLVMSTADEPSVDESGQTFLQQIKAGTANMSITHTVLFQFKDNVDQKDITRTCDDFLQLKDLCIHPTSKKPYITSLQGGKDNSPEGMQNGITHGFVATFESAEDRDYYVKTDPAHQAFIAQGQLTNFAAEIRSSPGLGLNGSHTDAVLRQLTVHTLDQAHQDTVTSAIARILDTDIAEVTYAQIIDGLPLGEVAFESRGGIPHQDHPINHCHDELCAGALDKAREFRSRFDPLVLKFDSRLLLAYQAASPGSRSFNTRLVEIIAIAVHQIAVILFSVEEGPHKNDGVIEWAPPKSDKTWWAHCPGGPEPTMFFHPWYISHHRYPNGVADMVGYWAESHILGGVVLFDRSSVDQDAVYIHPDREDVTYRICRLTSKQKLQLLKFLTAEEPGHNPLPILPNETNDFHVDPKESSEETKIYRDIWDRSELREDAYDQRLRDVWNKVDYLTHSDKGDAGDRALERRNRMFYAYSDDEA</sequence>
<evidence type="ECO:0000256" key="2">
    <source>
        <dbReference type="SAM" id="MobiDB-lite"/>
    </source>
</evidence>
<feature type="domain" description="Stress-response A/B barrel" evidence="3">
    <location>
        <begin position="245"/>
        <end position="349"/>
    </location>
</feature>
<gene>
    <name evidence="4" type="ORF">FANTH_6778</name>
</gene>
<dbReference type="Proteomes" id="UP000573603">
    <property type="component" value="Unassembled WGS sequence"/>
</dbReference>
<reference evidence="4 5" key="1">
    <citation type="journal article" date="2020" name="BMC Genomics">
        <title>Correction to: Identification and distribution of gene clusters required for synthesis of sphingolipid metabolism inhibitors in diverse species of the filamentous fungus Fusarium.</title>
        <authorList>
            <person name="Kim H.S."/>
            <person name="Lohmar J.M."/>
            <person name="Busman M."/>
            <person name="Brown D.W."/>
            <person name="Naumann T.A."/>
            <person name="Divon H.H."/>
            <person name="Lysoe E."/>
            <person name="Uhlig S."/>
            <person name="Proctor R.H."/>
        </authorList>
    </citation>
    <scope>NUCLEOTIDE SEQUENCE [LARGE SCALE GENOMIC DNA]</scope>
    <source>
        <strain evidence="4 5">NRRL 25214</strain>
    </source>
</reference>
<evidence type="ECO:0000313" key="5">
    <source>
        <dbReference type="Proteomes" id="UP000573603"/>
    </source>
</evidence>
<dbReference type="PROSITE" id="PS51502">
    <property type="entry name" value="S_R_A_B_BARREL"/>
    <property type="match status" value="1"/>
</dbReference>
<dbReference type="SMART" id="SM00886">
    <property type="entry name" value="Dabb"/>
    <property type="match status" value="1"/>
</dbReference>